<protein>
    <submittedName>
        <fullName evidence="2">Uncharacterized protein</fullName>
    </submittedName>
</protein>
<feature type="transmembrane region" description="Helical" evidence="1">
    <location>
        <begin position="172"/>
        <end position="190"/>
    </location>
</feature>
<reference evidence="2 3" key="1">
    <citation type="submission" date="2015-10" db="EMBL/GenBank/DDBJ databases">
        <title>Butyribacter intestini gen. nov., sp. nov., a butyric acid-producing bacterium of the family Lachnospiraceae isolated from the human faeces.</title>
        <authorList>
            <person name="Zou Y."/>
            <person name="Xue W."/>
            <person name="Luo G."/>
            <person name="Lv M."/>
        </authorList>
    </citation>
    <scope>NUCLEOTIDE SEQUENCE [LARGE SCALE GENOMIC DNA]</scope>
    <source>
        <strain evidence="2 3">TF01-11</strain>
    </source>
</reference>
<feature type="transmembrane region" description="Helical" evidence="1">
    <location>
        <begin position="136"/>
        <end position="166"/>
    </location>
</feature>
<evidence type="ECO:0000313" key="3">
    <source>
        <dbReference type="Proteomes" id="UP000050833"/>
    </source>
</evidence>
<keyword evidence="1" id="KW-0812">Transmembrane</keyword>
<sequence>MKNNIFHTQDLCLCTLDTNLICKKCVEVRINMTHKRNKFLTFCFSCMPGAGQMFLGFFKQGVSLMTVFFGIFIVSHWLYLSVLSLGAIIVWFYAFFDAMNKNSMPDEEFVMLEDAYIWGDNLDCLSKLPKGKGRKILAIVLICFGIYMLCNSVVSALAGMGIYISYEINQFLLHYIPQFIVAFVIIAVGLRMIAGKKQEIEFDENEKYFEGRDDK</sequence>
<keyword evidence="1" id="KW-1133">Transmembrane helix</keyword>
<keyword evidence="3" id="KW-1185">Reference proteome</keyword>
<dbReference type="AlphaFoldDB" id="A0AAW3JRB4"/>
<name>A0AAW3JRB4_9FIRM</name>
<comment type="caution">
    <text evidence="2">The sequence shown here is derived from an EMBL/GenBank/DDBJ whole genome shotgun (WGS) entry which is preliminary data.</text>
</comment>
<keyword evidence="1" id="KW-0472">Membrane</keyword>
<feature type="transmembrane region" description="Helical" evidence="1">
    <location>
        <begin position="39"/>
        <end position="58"/>
    </location>
</feature>
<evidence type="ECO:0000313" key="2">
    <source>
        <dbReference type="EMBL" id="KQC85291.1"/>
    </source>
</evidence>
<feature type="transmembrane region" description="Helical" evidence="1">
    <location>
        <begin position="64"/>
        <end position="94"/>
    </location>
</feature>
<accession>A0AAW3JRB4</accession>
<proteinExistence type="predicted"/>
<dbReference type="Proteomes" id="UP000050833">
    <property type="component" value="Unassembled WGS sequence"/>
</dbReference>
<evidence type="ECO:0000256" key="1">
    <source>
        <dbReference type="SAM" id="Phobius"/>
    </source>
</evidence>
<dbReference type="EMBL" id="LLKB01000005">
    <property type="protein sequence ID" value="KQC85291.1"/>
    <property type="molecule type" value="Genomic_DNA"/>
</dbReference>
<gene>
    <name evidence="2" type="ORF">APZ18_11430</name>
</gene>
<organism evidence="2 3">
    <name type="scientific">Butyribacter intestini</name>
    <dbReference type="NCBI Taxonomy" id="1703332"/>
    <lineage>
        <taxon>Bacteria</taxon>
        <taxon>Bacillati</taxon>
        <taxon>Bacillota</taxon>
        <taxon>Clostridia</taxon>
        <taxon>Lachnospirales</taxon>
        <taxon>Lachnospiraceae</taxon>
        <taxon>Butyribacter</taxon>
    </lineage>
</organism>